<evidence type="ECO:0000313" key="3">
    <source>
        <dbReference type="Proteomes" id="UP001283361"/>
    </source>
</evidence>
<feature type="compositionally biased region" description="Basic and acidic residues" evidence="1">
    <location>
        <begin position="1"/>
        <end position="10"/>
    </location>
</feature>
<comment type="caution">
    <text evidence="2">The sequence shown here is derived from an EMBL/GenBank/DDBJ whole genome shotgun (WGS) entry which is preliminary data.</text>
</comment>
<organism evidence="2 3">
    <name type="scientific">Elysia crispata</name>
    <name type="common">lettuce slug</name>
    <dbReference type="NCBI Taxonomy" id="231223"/>
    <lineage>
        <taxon>Eukaryota</taxon>
        <taxon>Metazoa</taxon>
        <taxon>Spiralia</taxon>
        <taxon>Lophotrochozoa</taxon>
        <taxon>Mollusca</taxon>
        <taxon>Gastropoda</taxon>
        <taxon>Heterobranchia</taxon>
        <taxon>Euthyneura</taxon>
        <taxon>Panpulmonata</taxon>
        <taxon>Sacoglossa</taxon>
        <taxon>Placobranchoidea</taxon>
        <taxon>Plakobranchidae</taxon>
        <taxon>Elysia</taxon>
    </lineage>
</organism>
<dbReference type="Proteomes" id="UP001283361">
    <property type="component" value="Unassembled WGS sequence"/>
</dbReference>
<protein>
    <submittedName>
        <fullName evidence="2">Uncharacterized protein</fullName>
    </submittedName>
</protein>
<dbReference type="EMBL" id="JAWDGP010000556">
    <property type="protein sequence ID" value="KAK3799519.1"/>
    <property type="molecule type" value="Genomic_DNA"/>
</dbReference>
<keyword evidence="3" id="KW-1185">Reference proteome</keyword>
<reference evidence="2" key="1">
    <citation type="journal article" date="2023" name="G3 (Bethesda)">
        <title>A reference genome for the long-term kleptoplast-retaining sea slug Elysia crispata morphotype clarki.</title>
        <authorList>
            <person name="Eastman K.E."/>
            <person name="Pendleton A.L."/>
            <person name="Shaikh M.A."/>
            <person name="Suttiyut T."/>
            <person name="Ogas R."/>
            <person name="Tomko P."/>
            <person name="Gavelis G."/>
            <person name="Widhalm J.R."/>
            <person name="Wisecaver J.H."/>
        </authorList>
    </citation>
    <scope>NUCLEOTIDE SEQUENCE</scope>
    <source>
        <strain evidence="2">ECLA1</strain>
    </source>
</reference>
<proteinExistence type="predicted"/>
<accession>A0AAE1B506</accession>
<evidence type="ECO:0000256" key="1">
    <source>
        <dbReference type="SAM" id="MobiDB-lite"/>
    </source>
</evidence>
<name>A0AAE1B506_9GAST</name>
<dbReference type="AlphaFoldDB" id="A0AAE1B506"/>
<evidence type="ECO:0000313" key="2">
    <source>
        <dbReference type="EMBL" id="KAK3799519.1"/>
    </source>
</evidence>
<gene>
    <name evidence="2" type="ORF">RRG08_052704</name>
</gene>
<feature type="region of interest" description="Disordered" evidence="1">
    <location>
        <begin position="1"/>
        <end position="26"/>
    </location>
</feature>
<sequence length="72" mass="8157">MKKREGKQEETMSENGNSLHLMGREKIGRKNLEPRLHIARAALCRSISGMELADRHGGTRYRTIVTSHDLSP</sequence>